<keyword evidence="1" id="KW-0233">DNA recombination</keyword>
<comment type="caution">
    <text evidence="3">The sequence shown here is derived from an EMBL/GenBank/DDBJ whole genome shotgun (WGS) entry which is preliminary data.</text>
</comment>
<organism evidence="3 4">
    <name type="scientific">Limimaricola cinnabarinus LL-001</name>
    <dbReference type="NCBI Taxonomy" id="1337093"/>
    <lineage>
        <taxon>Bacteria</taxon>
        <taxon>Pseudomonadati</taxon>
        <taxon>Pseudomonadota</taxon>
        <taxon>Alphaproteobacteria</taxon>
        <taxon>Rhodobacterales</taxon>
        <taxon>Paracoccaceae</taxon>
        <taxon>Limimaricola</taxon>
    </lineage>
</organism>
<feature type="region of interest" description="Disordered" evidence="2">
    <location>
        <begin position="1"/>
        <end position="41"/>
    </location>
</feature>
<name>U3ASG2_9RHOB</name>
<dbReference type="Proteomes" id="UP000016566">
    <property type="component" value="Unassembled WGS sequence"/>
</dbReference>
<dbReference type="InterPro" id="IPR013762">
    <property type="entry name" value="Integrase-like_cat_sf"/>
</dbReference>
<evidence type="ECO:0000256" key="2">
    <source>
        <dbReference type="SAM" id="MobiDB-lite"/>
    </source>
</evidence>
<keyword evidence="4" id="KW-1185">Reference proteome</keyword>
<proteinExistence type="predicted"/>
<reference evidence="3" key="1">
    <citation type="journal article" date="2013" name="Genome Announc.">
        <title>Draft Genome Sequence of Loktanella cinnabarina LL-001T, Isolated from Deep-Sea Floor Sediment.</title>
        <authorList>
            <person name="Nishi S."/>
            <person name="Tsubouchi T."/>
            <person name="Takaki Y."/>
            <person name="Koyanagi R."/>
            <person name="Satoh N."/>
            <person name="Maruyama T."/>
            <person name="Hatada Y."/>
        </authorList>
    </citation>
    <scope>NUCLEOTIDE SEQUENCE [LARGE SCALE GENOMIC DNA]</scope>
    <source>
        <strain evidence="3">LL-001</strain>
    </source>
</reference>
<dbReference type="EMBL" id="BATB01000126">
    <property type="protein sequence ID" value="GAD57668.1"/>
    <property type="molecule type" value="Genomic_DNA"/>
</dbReference>
<sequence>MPAEGRRPPAPFARTDRALHHRSRRSDRQDPRALGCLDRTPTGGSFLGLHAARLPARPSQPPHRIHSRRHPPLPCSATGAEGGNRTRRASGDARHAGPRPARAARQRNAAGGFAGALRRSEIVGLVRDRDDTIDGSGWVEILDAGALVGLRGKTGWREIEIARDSSAATCPVRALERWLEFAKIEFGPIFMSVSRDDSHVLDRRLSDRHVARLVQRTALAAGLRPDLPEAERRTPGIRCALAWPRRPRSTRPPAETARSRLGGDDPSLPAAPTSG</sequence>
<dbReference type="GO" id="GO:0015074">
    <property type="term" value="P:DNA integration"/>
    <property type="evidence" value="ECO:0007669"/>
    <property type="project" value="InterPro"/>
</dbReference>
<feature type="compositionally biased region" description="Low complexity" evidence="2">
    <location>
        <begin position="98"/>
        <end position="110"/>
    </location>
</feature>
<accession>U3ASG2</accession>
<dbReference type="GO" id="GO:0006310">
    <property type="term" value="P:DNA recombination"/>
    <property type="evidence" value="ECO:0007669"/>
    <property type="project" value="UniProtKB-KW"/>
</dbReference>
<dbReference type="STRING" id="1337093.MBELCI_3720"/>
<dbReference type="Gene3D" id="1.10.443.10">
    <property type="entry name" value="Intergrase catalytic core"/>
    <property type="match status" value="1"/>
</dbReference>
<protein>
    <submittedName>
        <fullName evidence="3">Mobile element protein</fullName>
    </submittedName>
</protein>
<dbReference type="InterPro" id="IPR011010">
    <property type="entry name" value="DNA_brk_join_enz"/>
</dbReference>
<feature type="region of interest" description="Disordered" evidence="2">
    <location>
        <begin position="242"/>
        <end position="275"/>
    </location>
</feature>
<evidence type="ECO:0000313" key="4">
    <source>
        <dbReference type="Proteomes" id="UP000016566"/>
    </source>
</evidence>
<feature type="region of interest" description="Disordered" evidence="2">
    <location>
        <begin position="55"/>
        <end position="110"/>
    </location>
</feature>
<dbReference type="GO" id="GO:0003677">
    <property type="term" value="F:DNA binding"/>
    <property type="evidence" value="ECO:0007669"/>
    <property type="project" value="InterPro"/>
</dbReference>
<dbReference type="SUPFAM" id="SSF56349">
    <property type="entry name" value="DNA breaking-rejoining enzymes"/>
    <property type="match status" value="1"/>
</dbReference>
<gene>
    <name evidence="3" type="ORF">MBELCI_3720</name>
</gene>
<dbReference type="eggNOG" id="COG0582">
    <property type="taxonomic scope" value="Bacteria"/>
</dbReference>
<evidence type="ECO:0000313" key="3">
    <source>
        <dbReference type="EMBL" id="GAD57668.1"/>
    </source>
</evidence>
<dbReference type="AlphaFoldDB" id="U3ASG2"/>
<evidence type="ECO:0000256" key="1">
    <source>
        <dbReference type="ARBA" id="ARBA00023172"/>
    </source>
</evidence>